<accession>A0A2K8Z2V9</accession>
<gene>
    <name evidence="1" type="ORF">CWM47_21395</name>
</gene>
<keyword evidence="2" id="KW-1185">Reference proteome</keyword>
<evidence type="ECO:0000313" key="1">
    <source>
        <dbReference type="EMBL" id="AUD04164.1"/>
    </source>
</evidence>
<dbReference type="PROSITE" id="PS51257">
    <property type="entry name" value="PROKAR_LIPOPROTEIN"/>
    <property type="match status" value="1"/>
</dbReference>
<evidence type="ECO:0000313" key="2">
    <source>
        <dbReference type="Proteomes" id="UP000232883"/>
    </source>
</evidence>
<protein>
    <submittedName>
        <fullName evidence="1">DUF4249 domain-containing protein</fullName>
    </submittedName>
</protein>
<name>A0A2K8Z2V9_9BACT</name>
<sequence>MRHYPNTLYLFLTLLAGLSACVEPVALPIRQTERRLVVDGLITDEAPPYLIKLTYSGNLTSSLLIPEELAINGAKVVVADDAGKSVLLEQDPLNAAYYWVRDPSFRGQPGRSYTLFVTLPDGSRYQSVPERLAAVAPLDQLTAQYHTQSSILGQPDAYLIGVDTQDPPTPGNFYRWESVSYLPRWTKYDPLHPPISNGLSSFCYCSCWVPYFGPLTDVLSDALLNGNRISNRIVFSSPIYAVGNQYVQVRQFSLSRAAYQYWTLFEQQRTRTGSLFDPQPASIEGNVHAVDDTTKLALGYFGASAVSQQRLTIPGDTINYNRFLVRYGNEFIPPDQDCFQAFGQAQLIPPAGYPPR</sequence>
<dbReference type="KEGG" id="spir:CWM47_21395"/>
<dbReference type="InterPro" id="IPR025345">
    <property type="entry name" value="DUF4249"/>
</dbReference>
<proteinExistence type="predicted"/>
<dbReference type="OrthoDB" id="922982at2"/>
<dbReference type="Pfam" id="PF14054">
    <property type="entry name" value="DUF4249"/>
    <property type="match status" value="1"/>
</dbReference>
<reference evidence="1 2" key="1">
    <citation type="submission" date="2017-11" db="EMBL/GenBank/DDBJ databases">
        <title>Taxonomic description and genome sequences of Spirosoma HA7 sp. nov., isolated from pollen microhabitat of Corylus avellana.</title>
        <authorList>
            <person name="Ambika Manirajan B."/>
            <person name="Suarez C."/>
            <person name="Ratering S."/>
            <person name="Geissler-Plaum R."/>
            <person name="Cardinale M."/>
            <person name="Sylvia S."/>
        </authorList>
    </citation>
    <scope>NUCLEOTIDE SEQUENCE [LARGE SCALE GENOMIC DNA]</scope>
    <source>
        <strain evidence="1 2">HA7</strain>
    </source>
</reference>
<organism evidence="1 2">
    <name type="scientific">Spirosoma pollinicola</name>
    <dbReference type="NCBI Taxonomy" id="2057025"/>
    <lineage>
        <taxon>Bacteria</taxon>
        <taxon>Pseudomonadati</taxon>
        <taxon>Bacteroidota</taxon>
        <taxon>Cytophagia</taxon>
        <taxon>Cytophagales</taxon>
        <taxon>Cytophagaceae</taxon>
        <taxon>Spirosoma</taxon>
    </lineage>
</organism>
<dbReference type="AlphaFoldDB" id="A0A2K8Z2V9"/>
<dbReference type="EMBL" id="CP025096">
    <property type="protein sequence ID" value="AUD04164.1"/>
    <property type="molecule type" value="Genomic_DNA"/>
</dbReference>
<dbReference type="RefSeq" id="WP_100990230.1">
    <property type="nucleotide sequence ID" value="NZ_CP025096.1"/>
</dbReference>
<dbReference type="Proteomes" id="UP000232883">
    <property type="component" value="Chromosome"/>
</dbReference>